<keyword evidence="1" id="KW-0812">Transmembrane</keyword>
<evidence type="ECO:0000313" key="4">
    <source>
        <dbReference type="Proteomes" id="UP000270094"/>
    </source>
</evidence>
<dbReference type="Proteomes" id="UP000270094">
    <property type="component" value="Unassembled WGS sequence"/>
</dbReference>
<reference evidence="3 4" key="1">
    <citation type="submission" date="2018-11" db="EMBL/GenBank/DDBJ databases">
        <authorList>
            <consortium name="Pathogen Informatics"/>
        </authorList>
    </citation>
    <scope>NUCLEOTIDE SEQUENCE [LARGE SCALE GENOMIC DNA]</scope>
</reference>
<sequence length="97" mass="10606">MNILAVVPVFDLNTISQAMLPVKELKTKNLGIILFRHGKVTVECETPQGGYVPGEMVVINARVINDSSKDIIKVIVQMVMFISGLSTCTLTLIFEAV</sequence>
<protein>
    <recommendedName>
        <fullName evidence="2">Arrestin C-terminal-like domain-containing protein</fullName>
    </recommendedName>
</protein>
<organism evidence="3 4">
    <name type="scientific">Strongylus vulgaris</name>
    <name type="common">Blood worm</name>
    <dbReference type="NCBI Taxonomy" id="40348"/>
    <lineage>
        <taxon>Eukaryota</taxon>
        <taxon>Metazoa</taxon>
        <taxon>Ecdysozoa</taxon>
        <taxon>Nematoda</taxon>
        <taxon>Chromadorea</taxon>
        <taxon>Rhabditida</taxon>
        <taxon>Rhabditina</taxon>
        <taxon>Rhabditomorpha</taxon>
        <taxon>Strongyloidea</taxon>
        <taxon>Strongylidae</taxon>
        <taxon>Strongylus</taxon>
    </lineage>
</organism>
<evidence type="ECO:0000313" key="3">
    <source>
        <dbReference type="EMBL" id="VDM84413.1"/>
    </source>
</evidence>
<dbReference type="InterPro" id="IPR011022">
    <property type="entry name" value="Arrestin_C-like"/>
</dbReference>
<proteinExistence type="predicted"/>
<dbReference type="OrthoDB" id="2333384at2759"/>
<dbReference type="InterPro" id="IPR014756">
    <property type="entry name" value="Ig_E-set"/>
</dbReference>
<dbReference type="EMBL" id="UYYB01129962">
    <property type="protein sequence ID" value="VDM84413.1"/>
    <property type="molecule type" value="Genomic_DNA"/>
</dbReference>
<feature type="domain" description="Arrestin C-terminal-like" evidence="2">
    <location>
        <begin position="37"/>
        <end position="83"/>
    </location>
</feature>
<dbReference type="Pfam" id="PF02752">
    <property type="entry name" value="Arrestin_C"/>
    <property type="match status" value="1"/>
</dbReference>
<dbReference type="AlphaFoldDB" id="A0A3P7JTP9"/>
<dbReference type="SUPFAM" id="SSF81296">
    <property type="entry name" value="E set domains"/>
    <property type="match status" value="1"/>
</dbReference>
<evidence type="ECO:0000256" key="1">
    <source>
        <dbReference type="SAM" id="Phobius"/>
    </source>
</evidence>
<dbReference type="InterPro" id="IPR014752">
    <property type="entry name" value="Arrestin-like_C"/>
</dbReference>
<name>A0A3P7JTP9_STRVU</name>
<accession>A0A3P7JTP9</accession>
<feature type="transmembrane region" description="Helical" evidence="1">
    <location>
        <begin position="74"/>
        <end position="94"/>
    </location>
</feature>
<dbReference type="Gene3D" id="2.60.40.640">
    <property type="match status" value="1"/>
</dbReference>
<keyword evidence="1" id="KW-0472">Membrane</keyword>
<gene>
    <name evidence="3" type="ORF">SVUK_LOCUS19411</name>
</gene>
<evidence type="ECO:0000259" key="2">
    <source>
        <dbReference type="Pfam" id="PF02752"/>
    </source>
</evidence>
<keyword evidence="1" id="KW-1133">Transmembrane helix</keyword>
<keyword evidence="4" id="KW-1185">Reference proteome</keyword>